<name>A0AAV5VJI1_9BILA</name>
<feature type="signal peptide" evidence="1">
    <location>
        <begin position="1"/>
        <end position="26"/>
    </location>
</feature>
<evidence type="ECO:0000256" key="1">
    <source>
        <dbReference type="SAM" id="SignalP"/>
    </source>
</evidence>
<proteinExistence type="predicted"/>
<dbReference type="Proteomes" id="UP001432322">
    <property type="component" value="Unassembled WGS sequence"/>
</dbReference>
<gene>
    <name evidence="2" type="ORF">PFISCL1PPCAC_10083</name>
</gene>
<comment type="caution">
    <text evidence="2">The sequence shown here is derived from an EMBL/GenBank/DDBJ whole genome shotgun (WGS) entry which is preliminary data.</text>
</comment>
<dbReference type="AlphaFoldDB" id="A0AAV5VJI1"/>
<sequence>MPRLSPSHFLFFLLLFNLPLSSSTDATPITNSTSSIIPSSLSNSTSIDSIIENIFETYLPLVSVLSGLSPNETAQLSHQSLRHLKHDLDSLQTSQTNDSLLLQIDDGQMTEIVAILKDYHKSRVYSIISALWENSLDEQIPRLDQFAILEYFEERKRRQQRDANIFTRIWSAIKKLFNPDSCEEKCPAVDPPAVRFIVDTFPIDKREDLDMAVNSNDSTALMHVIEENFADFGVLDDLRQWRDNITIPIPLQAIVNSATEPQKIALDRLRQLKLINSLRDYYGTLIERKSLVEQEEIRVFFARMNDSFLGCFSDSDDHNEYWR</sequence>
<evidence type="ECO:0000313" key="2">
    <source>
        <dbReference type="EMBL" id="GMT18786.1"/>
    </source>
</evidence>
<reference evidence="2" key="1">
    <citation type="submission" date="2023-10" db="EMBL/GenBank/DDBJ databases">
        <title>Genome assembly of Pristionchus species.</title>
        <authorList>
            <person name="Yoshida K."/>
            <person name="Sommer R.J."/>
        </authorList>
    </citation>
    <scope>NUCLEOTIDE SEQUENCE</scope>
    <source>
        <strain evidence="2">RS5133</strain>
    </source>
</reference>
<feature type="chain" id="PRO_5043372076" evidence="1">
    <location>
        <begin position="27"/>
        <end position="323"/>
    </location>
</feature>
<protein>
    <submittedName>
        <fullName evidence="2">Uncharacterized protein</fullName>
    </submittedName>
</protein>
<keyword evidence="3" id="KW-1185">Reference proteome</keyword>
<organism evidence="2 3">
    <name type="scientific">Pristionchus fissidentatus</name>
    <dbReference type="NCBI Taxonomy" id="1538716"/>
    <lineage>
        <taxon>Eukaryota</taxon>
        <taxon>Metazoa</taxon>
        <taxon>Ecdysozoa</taxon>
        <taxon>Nematoda</taxon>
        <taxon>Chromadorea</taxon>
        <taxon>Rhabditida</taxon>
        <taxon>Rhabditina</taxon>
        <taxon>Diplogasteromorpha</taxon>
        <taxon>Diplogasteroidea</taxon>
        <taxon>Neodiplogasteridae</taxon>
        <taxon>Pristionchus</taxon>
    </lineage>
</organism>
<evidence type="ECO:0000313" key="3">
    <source>
        <dbReference type="Proteomes" id="UP001432322"/>
    </source>
</evidence>
<keyword evidence="1" id="KW-0732">Signal</keyword>
<accession>A0AAV5VJI1</accession>
<dbReference type="EMBL" id="BTSY01000003">
    <property type="protein sequence ID" value="GMT18786.1"/>
    <property type="molecule type" value="Genomic_DNA"/>
</dbReference>